<dbReference type="GO" id="GO:0016616">
    <property type="term" value="F:oxidoreductase activity, acting on the CH-OH group of donors, NAD or NADP as acceptor"/>
    <property type="evidence" value="ECO:0007669"/>
    <property type="project" value="InterPro"/>
</dbReference>
<evidence type="ECO:0000256" key="5">
    <source>
        <dbReference type="ARBA" id="ARBA00022723"/>
    </source>
</evidence>
<feature type="binding site" evidence="13">
    <location>
        <position position="160"/>
    </location>
    <ligand>
        <name>(S)-malate</name>
        <dbReference type="ChEBI" id="CHEBI:15589"/>
    </ligand>
</feature>
<evidence type="ECO:0000256" key="12">
    <source>
        <dbReference type="PIRSR" id="PIRSR000106-1"/>
    </source>
</evidence>
<evidence type="ECO:0000256" key="7">
    <source>
        <dbReference type="ARBA" id="ARBA00023211"/>
    </source>
</evidence>
<dbReference type="CDD" id="cd05312">
    <property type="entry name" value="NAD_bind_1_malic_enz"/>
    <property type="match status" value="1"/>
</dbReference>
<dbReference type="PRINTS" id="PR00072">
    <property type="entry name" value="MALOXRDTASE"/>
</dbReference>
<dbReference type="InterPro" id="IPR001891">
    <property type="entry name" value="Malic_OxRdtase"/>
</dbReference>
<evidence type="ECO:0000256" key="2">
    <source>
        <dbReference type="ARBA" id="ARBA00001936"/>
    </source>
</evidence>
<dbReference type="InterPro" id="IPR046346">
    <property type="entry name" value="Aminoacid_DH-like_N_sf"/>
</dbReference>
<evidence type="ECO:0000256" key="1">
    <source>
        <dbReference type="ARBA" id="ARBA00001911"/>
    </source>
</evidence>
<feature type="domain" description="Malic enzyme N-terminal" evidence="17">
    <location>
        <begin position="82"/>
        <end position="264"/>
    </location>
</feature>
<dbReference type="PROSITE" id="PS00331">
    <property type="entry name" value="MALIC_ENZYMES"/>
    <property type="match status" value="1"/>
</dbReference>
<dbReference type="InterPro" id="IPR036291">
    <property type="entry name" value="NAD(P)-bd_dom_sf"/>
</dbReference>
<evidence type="ECO:0000256" key="10">
    <source>
        <dbReference type="ARBA" id="ARBA00066983"/>
    </source>
</evidence>
<feature type="domain" description="Malic enzyme NAD-binding" evidence="16">
    <location>
        <begin position="274"/>
        <end position="535"/>
    </location>
</feature>
<keyword evidence="8" id="KW-0456">Lyase</keyword>
<evidence type="ECO:0000256" key="9">
    <source>
        <dbReference type="ARBA" id="ARBA00051739"/>
    </source>
</evidence>
<organism evidence="18 19">
    <name type="scientific">Pullulanibacillus camelliae</name>
    <dbReference type="NCBI Taxonomy" id="1707096"/>
    <lineage>
        <taxon>Bacteria</taxon>
        <taxon>Bacillati</taxon>
        <taxon>Bacillota</taxon>
        <taxon>Bacilli</taxon>
        <taxon>Bacillales</taxon>
        <taxon>Sporolactobacillaceae</taxon>
        <taxon>Pullulanibacillus</taxon>
    </lineage>
</organism>
<proteinExistence type="inferred from homology"/>
<sequence length="566" mass="62759">MRHFRVLPDGSVGTSLRGYQLMKSPFLNKSLAFTHSERETLGLTGLLPRAVMTLDQQVELTYKQFEQQPNALLKNIYLTALHDRNQVLFYSLLTRYIEEMLPIVYTPTVGTAIQHYSQEFRRSLGIYLSIDQPEDIERAFDHFGADSDEIDLIVATDGERILGIGDWGVGGIDIANGKLVVYTAAAGIDPRRVIPVVIDVGTDRDSLLNDPLYLGIKHKRVRGEAYYAFIDRYVEVATRKFPHALIHWEDFAQSHARPILERYKNKICTFNDDIQGTGAISLAAVLTAARLTKMPLSEQRIVIFGSGSAGIGIAEQIRDAMVREGLTPKQAQKRFWCIDRPGLLIDTLDELRDFQRPYARAHEEIDHWTHNKQGSADFLEVVKQVKPTLLIGASTVAGAFNEVIVKEMAKHVKHPVILPLSNPTSASEAVPEDLLRWTEGRALIATGSPFDPVSMNGQKVIIGQANNAFVFPGIGLGTIVTRALRVTDGMLVASAEAIAEFMDQKKTGSPSLLPEVKAITNVSKAVALKVAEKAIEEGVARIMPDDLEKAVSKIMWTPSYPNIRPV</sequence>
<reference evidence="18" key="2">
    <citation type="submission" date="2020-09" db="EMBL/GenBank/DDBJ databases">
        <authorList>
            <person name="Sun Q."/>
            <person name="Zhou Y."/>
        </authorList>
    </citation>
    <scope>NUCLEOTIDE SEQUENCE</scope>
    <source>
        <strain evidence="18">CGMCC 1.15371</strain>
    </source>
</reference>
<evidence type="ECO:0000256" key="3">
    <source>
        <dbReference type="ARBA" id="ARBA00008785"/>
    </source>
</evidence>
<name>A0A8J2YDL8_9BACL</name>
<evidence type="ECO:0000259" key="16">
    <source>
        <dbReference type="SMART" id="SM00919"/>
    </source>
</evidence>
<dbReference type="GO" id="GO:0043464">
    <property type="term" value="P:malolactic fermentation"/>
    <property type="evidence" value="ECO:0007669"/>
    <property type="project" value="UniProtKB-ARBA"/>
</dbReference>
<evidence type="ECO:0000256" key="15">
    <source>
        <dbReference type="RuleBase" id="RU003427"/>
    </source>
</evidence>
<dbReference type="GO" id="GO:0006108">
    <property type="term" value="P:malate metabolic process"/>
    <property type="evidence" value="ECO:0007669"/>
    <property type="project" value="TreeGrafter"/>
</dbReference>
<dbReference type="Pfam" id="PF03949">
    <property type="entry name" value="Malic_M"/>
    <property type="match status" value="1"/>
</dbReference>
<dbReference type="NCBIfam" id="NF010052">
    <property type="entry name" value="PRK13529.1"/>
    <property type="match status" value="1"/>
</dbReference>
<gene>
    <name evidence="18" type="ORF">GCM10011391_19010</name>
</gene>
<dbReference type="GO" id="GO:0043883">
    <property type="term" value="F:malolactic enzyme activity"/>
    <property type="evidence" value="ECO:0007669"/>
    <property type="project" value="UniProtKB-EC"/>
</dbReference>
<comment type="caution">
    <text evidence="18">The sequence shown here is derived from an EMBL/GenBank/DDBJ whole genome shotgun (WGS) entry which is preliminary data.</text>
</comment>
<feature type="active site" description="Proton acceptor" evidence="12">
    <location>
        <position position="178"/>
    </location>
</feature>
<evidence type="ECO:0000256" key="6">
    <source>
        <dbReference type="ARBA" id="ARBA00023027"/>
    </source>
</evidence>
<accession>A0A8J2YDL8</accession>
<reference evidence="18" key="1">
    <citation type="journal article" date="2014" name="Int. J. Syst. Evol. Microbiol.">
        <title>Complete genome sequence of Corynebacterium casei LMG S-19264T (=DSM 44701T), isolated from a smear-ripened cheese.</title>
        <authorList>
            <consortium name="US DOE Joint Genome Institute (JGI-PGF)"/>
            <person name="Walter F."/>
            <person name="Albersmeier A."/>
            <person name="Kalinowski J."/>
            <person name="Ruckert C."/>
        </authorList>
    </citation>
    <scope>NUCLEOTIDE SEQUENCE</scope>
    <source>
        <strain evidence="18">CGMCC 1.15371</strain>
    </source>
</reference>
<comment type="cofactor">
    <cofactor evidence="2">
        <name>Mn(2+)</name>
        <dbReference type="ChEBI" id="CHEBI:29035"/>
    </cofactor>
</comment>
<evidence type="ECO:0000256" key="8">
    <source>
        <dbReference type="ARBA" id="ARBA00023239"/>
    </source>
</evidence>
<dbReference type="SMART" id="SM00919">
    <property type="entry name" value="Malic_M"/>
    <property type="match status" value="1"/>
</dbReference>
<feature type="binding site" evidence="14">
    <location>
        <position position="250"/>
    </location>
    <ligand>
        <name>a divalent metal cation</name>
        <dbReference type="ChEBI" id="CHEBI:60240"/>
    </ligand>
</feature>
<dbReference type="FunFam" id="3.40.50.720:FF:000182">
    <property type="entry name" value="NAD-dependent malic enzyme"/>
    <property type="match status" value="1"/>
</dbReference>
<comment type="subunit">
    <text evidence="4">Homodimer.</text>
</comment>
<comment type="catalytic activity">
    <reaction evidence="9">
        <text>(S)-malate + H(+) = (S)-lactate + CO2</text>
        <dbReference type="Rhea" id="RHEA:46276"/>
        <dbReference type="ChEBI" id="CHEBI:15378"/>
        <dbReference type="ChEBI" id="CHEBI:15589"/>
        <dbReference type="ChEBI" id="CHEBI:16526"/>
        <dbReference type="ChEBI" id="CHEBI:16651"/>
        <dbReference type="EC" id="4.1.1.101"/>
    </reaction>
</comment>
<feature type="binding site" evidence="13">
    <location>
        <position position="422"/>
    </location>
    <ligand>
        <name>(S)-malate</name>
        <dbReference type="ChEBI" id="CHEBI:15589"/>
    </ligand>
</feature>
<dbReference type="EMBL" id="BMIR01000007">
    <property type="protein sequence ID" value="GGE40428.1"/>
    <property type="molecule type" value="Genomic_DNA"/>
</dbReference>
<feature type="binding site" evidence="14">
    <location>
        <position position="249"/>
    </location>
    <ligand>
        <name>a divalent metal cation</name>
        <dbReference type="ChEBI" id="CHEBI:60240"/>
    </ligand>
</feature>
<dbReference type="PIRSF" id="PIRSF000106">
    <property type="entry name" value="ME"/>
    <property type="match status" value="1"/>
</dbReference>
<feature type="active site" description="Proton donor" evidence="12">
    <location>
        <position position="105"/>
    </location>
</feature>
<dbReference type="InterPro" id="IPR037062">
    <property type="entry name" value="Malic_N_dom_sf"/>
</dbReference>
<keyword evidence="5 14" id="KW-0479">Metal-binding</keyword>
<dbReference type="AlphaFoldDB" id="A0A8J2YDL8"/>
<evidence type="ECO:0000313" key="19">
    <source>
        <dbReference type="Proteomes" id="UP000628775"/>
    </source>
</evidence>
<evidence type="ECO:0000259" key="17">
    <source>
        <dbReference type="SMART" id="SM01274"/>
    </source>
</evidence>
<dbReference type="PANTHER" id="PTHR23406:SF34">
    <property type="entry name" value="NAD-DEPENDENT MALIC ENZYME, MITOCHONDRIAL"/>
    <property type="match status" value="1"/>
</dbReference>
<dbReference type="EC" id="4.1.1.101" evidence="10"/>
<evidence type="ECO:0000256" key="11">
    <source>
        <dbReference type="ARBA" id="ARBA00074565"/>
    </source>
</evidence>
<feature type="binding site" evidence="13">
    <location>
        <position position="466"/>
    </location>
    <ligand>
        <name>(S)-malate</name>
        <dbReference type="ChEBI" id="CHEBI:15589"/>
    </ligand>
</feature>
<evidence type="ECO:0000313" key="18">
    <source>
        <dbReference type="EMBL" id="GGE40428.1"/>
    </source>
</evidence>
<comment type="similarity">
    <text evidence="3 15">Belongs to the malic enzymes family.</text>
</comment>
<dbReference type="Gene3D" id="3.40.50.720">
    <property type="entry name" value="NAD(P)-binding Rossmann-like Domain"/>
    <property type="match status" value="1"/>
</dbReference>
<dbReference type="Gene3D" id="3.40.50.10380">
    <property type="entry name" value="Malic enzyme, N-terminal domain"/>
    <property type="match status" value="1"/>
</dbReference>
<dbReference type="GO" id="GO:0004470">
    <property type="term" value="F:malic enzyme activity"/>
    <property type="evidence" value="ECO:0007669"/>
    <property type="project" value="InterPro"/>
</dbReference>
<dbReference type="FunFam" id="3.40.50.10380:FF:000001">
    <property type="entry name" value="NAD-dependent malic enzyme"/>
    <property type="match status" value="1"/>
</dbReference>
<dbReference type="GO" id="GO:0030145">
    <property type="term" value="F:manganese ion binding"/>
    <property type="evidence" value="ECO:0007669"/>
    <property type="project" value="UniProtKB-ARBA"/>
</dbReference>
<dbReference type="GO" id="GO:0051287">
    <property type="term" value="F:NAD binding"/>
    <property type="evidence" value="ECO:0007669"/>
    <property type="project" value="InterPro"/>
</dbReference>
<comment type="cofactor">
    <cofactor evidence="1">
        <name>NAD(+)</name>
        <dbReference type="ChEBI" id="CHEBI:57540"/>
    </cofactor>
</comment>
<keyword evidence="7" id="KW-0464">Manganese</keyword>
<dbReference type="Pfam" id="PF00390">
    <property type="entry name" value="malic"/>
    <property type="match status" value="1"/>
</dbReference>
<comment type="cofactor">
    <cofactor evidence="14">
        <name>Mg(2+)</name>
        <dbReference type="ChEBI" id="CHEBI:18420"/>
    </cofactor>
    <cofactor evidence="14">
        <name>Mn(2+)</name>
        <dbReference type="ChEBI" id="CHEBI:29035"/>
    </cofactor>
    <text evidence="14">Divalent metal cations. Prefers magnesium or manganese.</text>
</comment>
<feature type="binding site" evidence="14">
    <location>
        <position position="273"/>
    </location>
    <ligand>
        <name>a divalent metal cation</name>
        <dbReference type="ChEBI" id="CHEBI:60240"/>
    </ligand>
</feature>
<dbReference type="Proteomes" id="UP000628775">
    <property type="component" value="Unassembled WGS sequence"/>
</dbReference>
<dbReference type="SUPFAM" id="SSF53223">
    <property type="entry name" value="Aminoacid dehydrogenase-like, N-terminal domain"/>
    <property type="match status" value="1"/>
</dbReference>
<dbReference type="InterPro" id="IPR012302">
    <property type="entry name" value="Malic_NAD-bd"/>
</dbReference>
<evidence type="ECO:0000256" key="14">
    <source>
        <dbReference type="PIRSR" id="PIRSR000106-3"/>
    </source>
</evidence>
<dbReference type="InterPro" id="IPR015884">
    <property type="entry name" value="Malic_enzyme_CS"/>
</dbReference>
<dbReference type="InterPro" id="IPR012301">
    <property type="entry name" value="Malic_N_dom"/>
</dbReference>
<protein>
    <recommendedName>
        <fullName evidence="11">Malolactic enzyme</fullName>
        <ecNumber evidence="10">4.1.1.101</ecNumber>
    </recommendedName>
</protein>
<dbReference type="RefSeq" id="WP_188692703.1">
    <property type="nucleotide sequence ID" value="NZ_BMIR01000007.1"/>
</dbReference>
<evidence type="ECO:0000256" key="4">
    <source>
        <dbReference type="ARBA" id="ARBA00011738"/>
    </source>
</evidence>
<dbReference type="PANTHER" id="PTHR23406">
    <property type="entry name" value="MALIC ENZYME-RELATED"/>
    <property type="match status" value="1"/>
</dbReference>
<keyword evidence="19" id="KW-1185">Reference proteome</keyword>
<keyword evidence="6" id="KW-0520">NAD</keyword>
<dbReference type="GO" id="GO:0005829">
    <property type="term" value="C:cytosol"/>
    <property type="evidence" value="ECO:0007669"/>
    <property type="project" value="TreeGrafter"/>
</dbReference>
<dbReference type="SMART" id="SM01274">
    <property type="entry name" value="malic"/>
    <property type="match status" value="1"/>
</dbReference>
<evidence type="ECO:0000256" key="13">
    <source>
        <dbReference type="PIRSR" id="PIRSR000106-2"/>
    </source>
</evidence>
<dbReference type="SUPFAM" id="SSF51735">
    <property type="entry name" value="NAD(P)-binding Rossmann-fold domains"/>
    <property type="match status" value="1"/>
</dbReference>